<evidence type="ECO:0000313" key="3">
    <source>
        <dbReference type="Proteomes" id="UP000186817"/>
    </source>
</evidence>
<evidence type="ECO:0000256" key="1">
    <source>
        <dbReference type="SAM" id="MobiDB-lite"/>
    </source>
</evidence>
<proteinExistence type="predicted"/>
<dbReference type="AlphaFoldDB" id="A0A1Q9C8T7"/>
<evidence type="ECO:0000313" key="2">
    <source>
        <dbReference type="EMBL" id="OLP79330.1"/>
    </source>
</evidence>
<dbReference type="OrthoDB" id="10662477at2759"/>
<dbReference type="EMBL" id="LSRX01001499">
    <property type="protein sequence ID" value="OLP79330.1"/>
    <property type="molecule type" value="Genomic_DNA"/>
</dbReference>
<dbReference type="Proteomes" id="UP000186817">
    <property type="component" value="Unassembled WGS sequence"/>
</dbReference>
<accession>A0A1Q9C8T7</accession>
<protein>
    <submittedName>
        <fullName evidence="2">Uncharacterized protein</fullName>
    </submittedName>
</protein>
<sequence>MTGPTTSRSSGEWSWRGRGKPRPVAPGLVDRYSAVSDRGDRDHYRATGRPGEAAWETSDWKAKKSSWPSARWESAVKHRHKESWPTLWGWWSRSSGGWYGRSATQGSADCWQMASLNFNYVLSFQVLWRRLMLAEIFGMTRTVPSTVNAVPWCGSDFADL</sequence>
<keyword evidence="3" id="KW-1185">Reference proteome</keyword>
<feature type="compositionally biased region" description="Low complexity" evidence="1">
    <location>
        <begin position="7"/>
        <end position="16"/>
    </location>
</feature>
<organism evidence="2 3">
    <name type="scientific">Symbiodinium microadriaticum</name>
    <name type="common">Dinoflagellate</name>
    <name type="synonym">Zooxanthella microadriatica</name>
    <dbReference type="NCBI Taxonomy" id="2951"/>
    <lineage>
        <taxon>Eukaryota</taxon>
        <taxon>Sar</taxon>
        <taxon>Alveolata</taxon>
        <taxon>Dinophyceae</taxon>
        <taxon>Suessiales</taxon>
        <taxon>Symbiodiniaceae</taxon>
        <taxon>Symbiodinium</taxon>
    </lineage>
</organism>
<comment type="caution">
    <text evidence="2">The sequence shown here is derived from an EMBL/GenBank/DDBJ whole genome shotgun (WGS) entry which is preliminary data.</text>
</comment>
<name>A0A1Q9C8T7_SYMMI</name>
<reference evidence="2 3" key="1">
    <citation type="submission" date="2016-02" db="EMBL/GenBank/DDBJ databases">
        <title>Genome analysis of coral dinoflagellate symbionts highlights evolutionary adaptations to a symbiotic lifestyle.</title>
        <authorList>
            <person name="Aranda M."/>
            <person name="Li Y."/>
            <person name="Liew Y.J."/>
            <person name="Baumgarten S."/>
            <person name="Simakov O."/>
            <person name="Wilson M."/>
            <person name="Piel J."/>
            <person name="Ashoor H."/>
            <person name="Bougouffa S."/>
            <person name="Bajic V.B."/>
            <person name="Ryu T."/>
            <person name="Ravasi T."/>
            <person name="Bayer T."/>
            <person name="Micklem G."/>
            <person name="Kim H."/>
            <person name="Bhak J."/>
            <person name="Lajeunesse T.C."/>
            <person name="Voolstra C.R."/>
        </authorList>
    </citation>
    <scope>NUCLEOTIDE SEQUENCE [LARGE SCALE GENOMIC DNA]</scope>
    <source>
        <strain evidence="2 3">CCMP2467</strain>
    </source>
</reference>
<feature type="region of interest" description="Disordered" evidence="1">
    <location>
        <begin position="1"/>
        <end position="57"/>
    </location>
</feature>
<gene>
    <name evidence="2" type="ORF">AK812_SmicGene40392</name>
</gene>